<reference evidence="2" key="3">
    <citation type="submission" date="2025-09" db="UniProtKB">
        <authorList>
            <consortium name="Ensembl"/>
        </authorList>
    </citation>
    <scope>IDENTIFICATION</scope>
</reference>
<reference evidence="2" key="2">
    <citation type="submission" date="2025-08" db="UniProtKB">
        <authorList>
            <consortium name="Ensembl"/>
        </authorList>
    </citation>
    <scope>IDENTIFICATION</scope>
</reference>
<dbReference type="PANTHER" id="PTHR34765">
    <property type="entry name" value="CASPASE RECRUITMENT DOMAIN-CONTAINING PROTEIN 19"/>
    <property type="match status" value="1"/>
</dbReference>
<sequence length="185" mass="21425">MSDSYRDQLLLDALFLKQEQHLSTDLLDKLVLQLNRIYPQILTDKEAHKFRSLKFATNKRLAELLDFLPNKGEEACHEFYRALQIHAEHIYLNLPSRRTRRDAADSKEVKISSSFEEKCVLNERGPVFYITCFSLVAGLAILYYCNEENKTLGDAKQILAFSALGFGRRAKDLLISYAEDQFKQK</sequence>
<gene>
    <name evidence="2" type="primary">card19</name>
</gene>
<dbReference type="InterPro" id="IPR011029">
    <property type="entry name" value="DEATH-like_dom_sf"/>
</dbReference>
<dbReference type="GO" id="GO:0042981">
    <property type="term" value="P:regulation of apoptotic process"/>
    <property type="evidence" value="ECO:0007669"/>
    <property type="project" value="InterPro"/>
</dbReference>
<dbReference type="Ensembl" id="ENSECRT00000032557.1">
    <property type="protein sequence ID" value="ENSECRP00000031868.1"/>
    <property type="gene ID" value="ENSECRG00000021590.1"/>
</dbReference>
<evidence type="ECO:0000313" key="3">
    <source>
        <dbReference type="Proteomes" id="UP000694620"/>
    </source>
</evidence>
<dbReference type="InterPro" id="IPR001315">
    <property type="entry name" value="CARD"/>
</dbReference>
<organism evidence="2 3">
    <name type="scientific">Erpetoichthys calabaricus</name>
    <name type="common">Rope fish</name>
    <name type="synonym">Calamoichthys calabaricus</name>
    <dbReference type="NCBI Taxonomy" id="27687"/>
    <lineage>
        <taxon>Eukaryota</taxon>
        <taxon>Metazoa</taxon>
        <taxon>Chordata</taxon>
        <taxon>Craniata</taxon>
        <taxon>Vertebrata</taxon>
        <taxon>Euteleostomi</taxon>
        <taxon>Actinopterygii</taxon>
        <taxon>Polypteriformes</taxon>
        <taxon>Polypteridae</taxon>
        <taxon>Erpetoichthys</taxon>
    </lineage>
</organism>
<dbReference type="AlphaFoldDB" id="A0A8C4TKC8"/>
<dbReference type="CTD" id="84270"/>
<dbReference type="OrthoDB" id="8810754at2759"/>
<dbReference type="Gene3D" id="1.10.533.10">
    <property type="entry name" value="Death Domain, Fas"/>
    <property type="match status" value="1"/>
</dbReference>
<dbReference type="InterPro" id="IPR043574">
    <property type="entry name" value="CARD19"/>
</dbReference>
<evidence type="ECO:0000313" key="2">
    <source>
        <dbReference type="Ensembl" id="ENSECRP00000031868.1"/>
    </source>
</evidence>
<dbReference type="GeneTree" id="ENSGT00940000164282"/>
<protein>
    <submittedName>
        <fullName evidence="2">Caspase recruitment domain family, member 19</fullName>
    </submittedName>
</protein>
<dbReference type="RefSeq" id="XP_028681348.1">
    <property type="nucleotide sequence ID" value="XM_028825515.2"/>
</dbReference>
<dbReference type="GeneID" id="114669277"/>
<dbReference type="Pfam" id="PF00619">
    <property type="entry name" value="CARD"/>
    <property type="match status" value="1"/>
</dbReference>
<feature type="domain" description="CARD" evidence="1">
    <location>
        <begin position="1"/>
        <end position="98"/>
    </location>
</feature>
<proteinExistence type="predicted"/>
<accession>A0A8C4TKC8</accession>
<keyword evidence="3" id="KW-1185">Reference proteome</keyword>
<evidence type="ECO:0000259" key="1">
    <source>
        <dbReference type="PROSITE" id="PS50209"/>
    </source>
</evidence>
<dbReference type="Proteomes" id="UP000694620">
    <property type="component" value="Chromosome 18"/>
</dbReference>
<dbReference type="SUPFAM" id="SSF47986">
    <property type="entry name" value="DEATH domain"/>
    <property type="match status" value="1"/>
</dbReference>
<name>A0A8C4TKC8_ERPCA</name>
<reference evidence="2" key="1">
    <citation type="submission" date="2021-06" db="EMBL/GenBank/DDBJ databases">
        <authorList>
            <consortium name="Wellcome Sanger Institute Data Sharing"/>
        </authorList>
    </citation>
    <scope>NUCLEOTIDE SEQUENCE [LARGE SCALE GENOMIC DNA]</scope>
</reference>
<dbReference type="GO" id="GO:0005739">
    <property type="term" value="C:mitochondrion"/>
    <property type="evidence" value="ECO:0007669"/>
    <property type="project" value="TreeGrafter"/>
</dbReference>
<dbReference type="PANTHER" id="PTHR34765:SF1">
    <property type="entry name" value="CASPASE RECRUITMENT DOMAIN-CONTAINING PROTEIN 19"/>
    <property type="match status" value="1"/>
</dbReference>
<dbReference type="PROSITE" id="PS50209">
    <property type="entry name" value="CARD"/>
    <property type="match status" value="1"/>
</dbReference>